<sequence>MIDHIALQVRDLAASALFYDAVLAPLGGRRTKTFGKNIGYGTTGHNLWLVPATEDTPARELHLAFTAADRAAVEAFHAAAVAAGAESLHAPRVWPEYHASYYGAFVRDPDGNNIEAVCHTP</sequence>
<dbReference type="PANTHER" id="PTHR35006">
    <property type="entry name" value="GLYOXALASE FAMILY PROTEIN (AFU_ORTHOLOGUE AFUA_5G14830)"/>
    <property type="match status" value="1"/>
</dbReference>
<accession>A0A0N0XWW2</accession>
<dbReference type="PANTHER" id="PTHR35006:SF2">
    <property type="entry name" value="GLYOXALASE FAMILY PROTEIN (AFU_ORTHOLOGUE AFUA_5G14830)"/>
    <property type="match status" value="1"/>
</dbReference>
<dbReference type="InterPro" id="IPR004360">
    <property type="entry name" value="Glyas_Fos-R_dOase_dom"/>
</dbReference>
<dbReference type="Pfam" id="PF00903">
    <property type="entry name" value="Glyoxalase"/>
    <property type="match status" value="1"/>
</dbReference>
<organism evidence="2 3">
    <name type="scientific">Streptomyces chattanoogensis</name>
    <dbReference type="NCBI Taxonomy" id="66876"/>
    <lineage>
        <taxon>Bacteria</taxon>
        <taxon>Bacillati</taxon>
        <taxon>Actinomycetota</taxon>
        <taxon>Actinomycetes</taxon>
        <taxon>Kitasatosporales</taxon>
        <taxon>Streptomycetaceae</taxon>
        <taxon>Streptomyces</taxon>
    </lineage>
</organism>
<dbReference type="RefSeq" id="WP_053923870.1">
    <property type="nucleotide sequence ID" value="NZ_LGKG01000112.1"/>
</dbReference>
<reference evidence="3" key="1">
    <citation type="submission" date="2015-07" db="EMBL/GenBank/DDBJ databases">
        <authorList>
            <person name="Ju K.-S."/>
            <person name="Doroghazi J.R."/>
            <person name="Metcalf W.W."/>
        </authorList>
    </citation>
    <scope>NUCLEOTIDE SEQUENCE [LARGE SCALE GENOMIC DNA]</scope>
    <source>
        <strain evidence="3">NRRL ISP-5002</strain>
    </source>
</reference>
<dbReference type="EMBL" id="LGKG01000112">
    <property type="protein sequence ID" value="KPC64176.1"/>
    <property type="molecule type" value="Genomic_DNA"/>
</dbReference>
<dbReference type="PROSITE" id="PS51819">
    <property type="entry name" value="VOC"/>
    <property type="match status" value="1"/>
</dbReference>
<evidence type="ECO:0000259" key="1">
    <source>
        <dbReference type="PROSITE" id="PS51819"/>
    </source>
</evidence>
<dbReference type="Gene3D" id="3.10.180.10">
    <property type="entry name" value="2,3-Dihydroxybiphenyl 1,2-Dioxygenase, domain 1"/>
    <property type="match status" value="1"/>
</dbReference>
<dbReference type="InterPro" id="IPR037523">
    <property type="entry name" value="VOC_core"/>
</dbReference>
<dbReference type="SUPFAM" id="SSF54593">
    <property type="entry name" value="Glyoxalase/Bleomycin resistance protein/Dihydroxybiphenyl dioxygenase"/>
    <property type="match status" value="1"/>
</dbReference>
<dbReference type="PATRIC" id="fig|66876.3.peg.2946"/>
<dbReference type="InterPro" id="IPR029068">
    <property type="entry name" value="Glyas_Bleomycin-R_OHBP_Dase"/>
</dbReference>
<dbReference type="CDD" id="cd07262">
    <property type="entry name" value="VOC_like"/>
    <property type="match status" value="1"/>
</dbReference>
<evidence type="ECO:0000313" key="2">
    <source>
        <dbReference type="EMBL" id="KPC64176.1"/>
    </source>
</evidence>
<proteinExistence type="predicted"/>
<keyword evidence="3" id="KW-1185">Reference proteome</keyword>
<feature type="domain" description="VOC" evidence="1">
    <location>
        <begin position="1"/>
        <end position="119"/>
    </location>
</feature>
<comment type="caution">
    <text evidence="2">The sequence shown here is derived from an EMBL/GenBank/DDBJ whole genome shotgun (WGS) entry which is preliminary data.</text>
</comment>
<name>A0A0N0XWW2_9ACTN</name>
<dbReference type="AlphaFoldDB" id="A0A0N0XWW2"/>
<dbReference type="Proteomes" id="UP000037982">
    <property type="component" value="Unassembled WGS sequence"/>
</dbReference>
<evidence type="ECO:0000313" key="3">
    <source>
        <dbReference type="Proteomes" id="UP000037982"/>
    </source>
</evidence>
<protein>
    <submittedName>
        <fullName evidence="2">Glyoxalase</fullName>
    </submittedName>
</protein>
<gene>
    <name evidence="2" type="ORF">ADL29_13350</name>
</gene>